<proteinExistence type="predicted"/>
<dbReference type="Proteomes" id="UP000266426">
    <property type="component" value="Unassembled WGS sequence"/>
</dbReference>
<dbReference type="InterPro" id="IPR036514">
    <property type="entry name" value="SGNH_hydro_sf"/>
</dbReference>
<name>A0A3A4QYI4_9BACT</name>
<dbReference type="Gene3D" id="3.40.50.1110">
    <property type="entry name" value="SGNH hydrolase"/>
    <property type="match status" value="1"/>
</dbReference>
<comment type="caution">
    <text evidence="2">The sequence shown here is derived from an EMBL/GenBank/DDBJ whole genome shotgun (WGS) entry which is preliminary data.</text>
</comment>
<sequence>MHPPVSNPVPLESHTAGTDSGPSDDASSITNVIPADYKEYICDENQIKKLFSSFMDNNVSFGNSPYVELIFPSNTLTDVDAKTGRFNKPDMKFNFAFLRSRLFNAFDPVAYWKLCTDKPLSADVQAFLDQYALRVTTVTTDADGYRLTVPASDANSIILVVGDSVAFGGGIDDEDTISSQMQAKYPYFKFINAGVPGAQSFDALERLKESLGRFGNRIKGVVYVHCENDFISASAYTPAQLVSELSFILDAHSVRYRVLVYQEYIYGTMPDIARNRTDEELLNLKRLKEETLALAAQRGVAVVDFYDIVNMRRTQSGCPLGGFELYIDHCHFSPEGVRMVVDAVPPPEEN</sequence>
<feature type="region of interest" description="Disordered" evidence="1">
    <location>
        <begin position="1"/>
        <end position="28"/>
    </location>
</feature>
<evidence type="ECO:0000313" key="3">
    <source>
        <dbReference type="Proteomes" id="UP000266426"/>
    </source>
</evidence>
<dbReference type="InterPro" id="IPR001087">
    <property type="entry name" value="GDSL"/>
</dbReference>
<dbReference type="SUPFAM" id="SSF52266">
    <property type="entry name" value="SGNH hydrolase"/>
    <property type="match status" value="1"/>
</dbReference>
<gene>
    <name evidence="2" type="ORF">C4541_07330</name>
</gene>
<protein>
    <submittedName>
        <fullName evidence="2">SGNH/GDSL hydrolase family protein</fullName>
    </submittedName>
</protein>
<accession>A0A3A4QYI4</accession>
<dbReference type="Pfam" id="PF00657">
    <property type="entry name" value="Lipase_GDSL"/>
    <property type="match status" value="1"/>
</dbReference>
<dbReference type="AlphaFoldDB" id="A0A3A4QYI4"/>
<dbReference type="EMBL" id="QZJZ01000060">
    <property type="protein sequence ID" value="RJP58844.1"/>
    <property type="molecule type" value="Genomic_DNA"/>
</dbReference>
<dbReference type="CDD" id="cd00229">
    <property type="entry name" value="SGNH_hydrolase"/>
    <property type="match status" value="1"/>
</dbReference>
<reference evidence="2 3" key="1">
    <citation type="journal article" date="2017" name="ISME J.">
        <title>Energy and carbon metabolisms in a deep terrestrial subsurface fluid microbial community.</title>
        <authorList>
            <person name="Momper L."/>
            <person name="Jungbluth S.P."/>
            <person name="Lee M.D."/>
            <person name="Amend J.P."/>
        </authorList>
    </citation>
    <scope>NUCLEOTIDE SEQUENCE [LARGE SCALE GENOMIC DNA]</scope>
    <source>
        <strain evidence="2">SURF_26</strain>
    </source>
</reference>
<evidence type="ECO:0000313" key="2">
    <source>
        <dbReference type="EMBL" id="RJP58844.1"/>
    </source>
</evidence>
<keyword evidence="2" id="KW-0378">Hydrolase</keyword>
<dbReference type="GO" id="GO:0016788">
    <property type="term" value="F:hydrolase activity, acting on ester bonds"/>
    <property type="evidence" value="ECO:0007669"/>
    <property type="project" value="InterPro"/>
</dbReference>
<feature type="compositionally biased region" description="Polar residues" evidence="1">
    <location>
        <begin position="15"/>
        <end position="28"/>
    </location>
</feature>
<evidence type="ECO:0000256" key="1">
    <source>
        <dbReference type="SAM" id="MobiDB-lite"/>
    </source>
</evidence>
<organism evidence="2 3">
    <name type="scientific">Candidatus Auribacter fodinae</name>
    <dbReference type="NCBI Taxonomy" id="2093366"/>
    <lineage>
        <taxon>Bacteria</taxon>
        <taxon>Pseudomonadati</taxon>
        <taxon>Candidatus Auribacterota</taxon>
        <taxon>Candidatus Auribacteria</taxon>
        <taxon>Candidatus Auribacterales</taxon>
        <taxon>Candidatus Auribacteraceae</taxon>
        <taxon>Candidatus Auribacter</taxon>
    </lineage>
</organism>